<dbReference type="PANTHER" id="PTHR16038">
    <property type="entry name" value="NOP SEVEN ASSOCIATED PROTEIN 1"/>
    <property type="match status" value="1"/>
</dbReference>
<feature type="compositionally biased region" description="Basic residues" evidence="1">
    <location>
        <begin position="395"/>
        <end position="404"/>
    </location>
</feature>
<dbReference type="InterPro" id="IPR037379">
    <property type="entry name" value="WDR74/Nsa1"/>
</dbReference>
<evidence type="ECO:0008006" key="4">
    <source>
        <dbReference type="Google" id="ProtNLM"/>
    </source>
</evidence>
<feature type="region of interest" description="Disordered" evidence="1">
    <location>
        <begin position="392"/>
        <end position="412"/>
    </location>
</feature>
<gene>
    <name evidence="2" type="ORF">FVE85_9275</name>
</gene>
<dbReference type="InterPro" id="IPR001680">
    <property type="entry name" value="WD40_rpt"/>
</dbReference>
<dbReference type="OrthoDB" id="128867at2759"/>
<keyword evidence="3" id="KW-1185">Reference proteome</keyword>
<comment type="caution">
    <text evidence="2">The sequence shown here is derived from an EMBL/GenBank/DDBJ whole genome shotgun (WGS) entry which is preliminary data.</text>
</comment>
<protein>
    <recommendedName>
        <fullName evidence="4">WD repeat-containing protein 74</fullName>
    </recommendedName>
</protein>
<dbReference type="PANTHER" id="PTHR16038:SF4">
    <property type="entry name" value="WD REPEAT-CONTAINING PROTEIN 74"/>
    <property type="match status" value="1"/>
</dbReference>
<proteinExistence type="predicted"/>
<dbReference type="EMBL" id="VRMN01000008">
    <property type="protein sequence ID" value="KAA8493003.1"/>
    <property type="molecule type" value="Genomic_DNA"/>
</dbReference>
<dbReference type="AlphaFoldDB" id="A0A5J4YQE9"/>
<dbReference type="SUPFAM" id="SSF50998">
    <property type="entry name" value="Quinoprotein alcohol dehydrogenase-like"/>
    <property type="match status" value="1"/>
</dbReference>
<name>A0A5J4YQE9_PORPP</name>
<accession>A0A5J4YQE9</accession>
<evidence type="ECO:0000313" key="3">
    <source>
        <dbReference type="Proteomes" id="UP000324585"/>
    </source>
</evidence>
<evidence type="ECO:0000256" key="1">
    <source>
        <dbReference type="SAM" id="MobiDB-lite"/>
    </source>
</evidence>
<reference evidence="3" key="1">
    <citation type="journal article" date="2019" name="Nat. Commun.">
        <title>Expansion of phycobilisome linker gene families in mesophilic red algae.</title>
        <authorList>
            <person name="Lee J."/>
            <person name="Kim D."/>
            <person name="Bhattacharya D."/>
            <person name="Yoon H.S."/>
        </authorList>
    </citation>
    <scope>NUCLEOTIDE SEQUENCE [LARGE SCALE GENOMIC DNA]</scope>
    <source>
        <strain evidence="3">CCMP 1328</strain>
    </source>
</reference>
<dbReference type="GO" id="GO:0005730">
    <property type="term" value="C:nucleolus"/>
    <property type="evidence" value="ECO:0007669"/>
    <property type="project" value="InterPro"/>
</dbReference>
<dbReference type="GO" id="GO:0042273">
    <property type="term" value="P:ribosomal large subunit biogenesis"/>
    <property type="evidence" value="ECO:0007669"/>
    <property type="project" value="InterPro"/>
</dbReference>
<dbReference type="Proteomes" id="UP000324585">
    <property type="component" value="Unassembled WGS sequence"/>
</dbReference>
<organism evidence="2 3">
    <name type="scientific">Porphyridium purpureum</name>
    <name type="common">Red alga</name>
    <name type="synonym">Porphyridium cruentum</name>
    <dbReference type="NCBI Taxonomy" id="35688"/>
    <lineage>
        <taxon>Eukaryota</taxon>
        <taxon>Rhodophyta</taxon>
        <taxon>Bangiophyceae</taxon>
        <taxon>Porphyridiales</taxon>
        <taxon>Porphyridiaceae</taxon>
        <taxon>Porphyridium</taxon>
    </lineage>
</organism>
<evidence type="ECO:0000313" key="2">
    <source>
        <dbReference type="EMBL" id="KAA8493003.1"/>
    </source>
</evidence>
<dbReference type="InterPro" id="IPR015943">
    <property type="entry name" value="WD40/YVTN_repeat-like_dom_sf"/>
</dbReference>
<dbReference type="InterPro" id="IPR011047">
    <property type="entry name" value="Quinoprotein_ADH-like_sf"/>
</dbReference>
<dbReference type="SMART" id="SM00320">
    <property type="entry name" value="WD40"/>
    <property type="match status" value="3"/>
</dbReference>
<sequence>MRPIHDEDMWLVGDQRGGVSLLDQNTAAVRSRVSLLPLAEAPPADGDQGENTIKYSSDPDADRVSFIHVCPVGPAGGSVRAVVGNRALVSVPWAELEREPTNEQPTDLLKCAQVVALRDADSQDVSADIVRCCGRIGSEQDTASATTILWQSGKVERISFCAGKAERETRAHVPLETFSTKSGGIRTAAWDRSRILVGADREAMLVYDINTSSVVFETKASPEQLPRLKFDVATVAFALGSDGNVFGAGSRNGQVLVYDIRTGGQPRSPVLKLRLPSERSVSALLLVDQYGLASDIVGNVMRFDMRKPRFTGSLKGARGAVNQLHLAHQSQQGDDDLDAGSHDGVPLFVTAGQDGFVRFYEAGEKIEMISRIYTERSVSSLCSAKLLVQRAEAQRHKRSRKSKPHPQAQADD</sequence>
<dbReference type="GO" id="GO:0030687">
    <property type="term" value="C:preribosome, large subunit precursor"/>
    <property type="evidence" value="ECO:0007669"/>
    <property type="project" value="TreeGrafter"/>
</dbReference>
<dbReference type="Gene3D" id="2.130.10.10">
    <property type="entry name" value="YVTN repeat-like/Quinoprotein amine dehydrogenase"/>
    <property type="match status" value="1"/>
</dbReference>